<dbReference type="KEGG" id="pxu:106117110"/>
<dbReference type="GO" id="GO:0046983">
    <property type="term" value="F:protein dimerization activity"/>
    <property type="evidence" value="ECO:0007669"/>
    <property type="project" value="InterPro"/>
</dbReference>
<protein>
    <recommendedName>
        <fullName evidence="8">Anoctamin</fullName>
    </recommendedName>
</protein>
<feature type="transmembrane region" description="Helical" evidence="8">
    <location>
        <begin position="316"/>
        <end position="336"/>
    </location>
</feature>
<feature type="transmembrane region" description="Helical" evidence="8">
    <location>
        <begin position="242"/>
        <end position="262"/>
    </location>
</feature>
<name>A0AAJ7E832_PAPXU</name>
<feature type="transmembrane region" description="Helical" evidence="8">
    <location>
        <begin position="431"/>
        <end position="452"/>
    </location>
</feature>
<feature type="domain" description="Anoctamin dimerisation" evidence="11">
    <location>
        <begin position="140"/>
        <end position="222"/>
    </location>
</feature>
<keyword evidence="4 8" id="KW-0812">Transmembrane</keyword>
<dbReference type="GO" id="GO:0005886">
    <property type="term" value="C:plasma membrane"/>
    <property type="evidence" value="ECO:0007669"/>
    <property type="project" value="UniProtKB-SubCell"/>
</dbReference>
<feature type="transmembrane region" description="Helical" evidence="8">
    <location>
        <begin position="388"/>
        <end position="411"/>
    </location>
</feature>
<feature type="domain" description="Anoctamin dimerisation" evidence="11">
    <location>
        <begin position="38"/>
        <end position="114"/>
    </location>
</feature>
<comment type="caution">
    <text evidence="8">Lacks conserved residue(s) required for the propagation of feature annotation.</text>
</comment>
<evidence type="ECO:0000313" key="12">
    <source>
        <dbReference type="RefSeq" id="XP_013166639.1"/>
    </source>
</evidence>
<feature type="transmembrane region" description="Helical" evidence="8">
    <location>
        <begin position="651"/>
        <end position="673"/>
    </location>
</feature>
<feature type="transmembrane region" description="Helical" evidence="8">
    <location>
        <begin position="480"/>
        <end position="502"/>
    </location>
</feature>
<dbReference type="AlphaFoldDB" id="A0AAJ7E832"/>
<dbReference type="Pfam" id="PF16178">
    <property type="entry name" value="Anoct_dimer"/>
    <property type="match status" value="2"/>
</dbReference>
<feature type="transmembrane region" description="Helical" evidence="8">
    <location>
        <begin position="597"/>
        <end position="622"/>
    </location>
</feature>
<gene>
    <name evidence="12" type="primary">LOC106117110</name>
</gene>
<dbReference type="Proteomes" id="UP000694872">
    <property type="component" value="Unplaced"/>
</dbReference>
<comment type="similarity">
    <text evidence="2 8">Belongs to the anoctamin family.</text>
</comment>
<evidence type="ECO:0000256" key="8">
    <source>
        <dbReference type="RuleBase" id="RU280814"/>
    </source>
</evidence>
<evidence type="ECO:0000259" key="10">
    <source>
        <dbReference type="Pfam" id="PF04547"/>
    </source>
</evidence>
<keyword evidence="7" id="KW-0325">Glycoprotein</keyword>
<dbReference type="GeneID" id="106117110"/>
<dbReference type="PANTHER" id="PTHR12308">
    <property type="entry name" value="ANOCTAMIN"/>
    <property type="match status" value="1"/>
</dbReference>
<reference evidence="12" key="1">
    <citation type="submission" date="2025-08" db="UniProtKB">
        <authorList>
            <consortium name="RefSeq"/>
        </authorList>
    </citation>
    <scope>IDENTIFICATION</scope>
</reference>
<evidence type="ECO:0000256" key="6">
    <source>
        <dbReference type="ARBA" id="ARBA00023136"/>
    </source>
</evidence>
<keyword evidence="5 8" id="KW-1133">Transmembrane helix</keyword>
<evidence type="ECO:0000256" key="7">
    <source>
        <dbReference type="ARBA" id="ARBA00023180"/>
    </source>
</evidence>
<feature type="domain" description="Anoctamin transmembrane" evidence="10">
    <location>
        <begin position="225"/>
        <end position="775"/>
    </location>
</feature>
<accession>A0AAJ7E832</accession>
<keyword evidence="6 8" id="KW-0472">Membrane</keyword>
<feature type="transmembrane region" description="Helical" evidence="8">
    <location>
        <begin position="750"/>
        <end position="774"/>
    </location>
</feature>
<comment type="subcellular location">
    <subcellularLocation>
        <location evidence="1">Cell membrane</location>
        <topology evidence="1">Multi-pass membrane protein</topology>
    </subcellularLocation>
    <subcellularLocation>
        <location evidence="8">Membrane</location>
        <topology evidence="8">Multi-pass membrane protein</topology>
    </subcellularLocation>
</comment>
<dbReference type="InterPro" id="IPR007632">
    <property type="entry name" value="Anoctamin"/>
</dbReference>
<evidence type="ECO:0000256" key="1">
    <source>
        <dbReference type="ARBA" id="ARBA00004651"/>
    </source>
</evidence>
<dbReference type="PANTHER" id="PTHR12308:SF84">
    <property type="entry name" value="ANOCTAMIN"/>
    <property type="match status" value="1"/>
</dbReference>
<feature type="region of interest" description="Disordered" evidence="9">
    <location>
        <begin position="1"/>
        <end position="35"/>
    </location>
</feature>
<proteinExistence type="inferred from homology"/>
<feature type="compositionally biased region" description="Basic and acidic residues" evidence="9">
    <location>
        <begin position="1"/>
        <end position="10"/>
    </location>
</feature>
<evidence type="ECO:0000256" key="9">
    <source>
        <dbReference type="SAM" id="MobiDB-lite"/>
    </source>
</evidence>
<dbReference type="InterPro" id="IPR049452">
    <property type="entry name" value="Anoctamin_TM"/>
</dbReference>
<evidence type="ECO:0000256" key="4">
    <source>
        <dbReference type="ARBA" id="ARBA00022692"/>
    </source>
</evidence>
<sequence length="802" mass="93886">MSDKPGKEEMIPMEALDGVTSDSKESTLPPKSNTDRTFRDGVRKIDLILVVKDEENVIGDTMRKDFLTNIVKMGFEIEYENGVLPIHKKLIFFKVHCPNDVLNNLGNAFGVKCLQIGRADHIMSHKERDWINVVRLQYTQPLQYSSLDRSLIVYMALLNLPFGNRQNYIGLERLIKRNIVIDAYALHDGPYFIPRDATSINARQILFYNWAGVTNIFTRQPLNLVHEYFGPKVAMYFAFYGLYNLFLVIASIMSLITLYLAIYKNPTYMNVKEEFCECEHHIFCLKCGKTLTYCYTLPVKNLCNIFSLNILVDHKYTPHFSAFIILWGIFMTAYWIGREKFLYWVWETPNKDYNRKQTRPEFKFNFDTAPRSRKTGIVLIGKTITAKIITLICYIILIVLAVIVCAIILEQRKKQDKNYMINNKIRDPDVIIPRIIHTMVGFALVLFVIGIIERKFAYLIVRRENHKNYKSISRSLIKHLYVMCFPLPMIVLGYFGFQKIIFKLYTGMEKHVTGGPPNSYNFGIFLSPCLVTSCLYELSIAFPIVLILRFVLLRKLSLYSSLTDYNQGTLVQNVPCWERDMVLPRFKEKFLINRMKILVMQFTLIMSFGFACPPAIVIVLFFNIYDMRRDAELCILHYRRPLLFKNKTFKIWTNILKLMVYTAIVLNVVSLVCSTDTIQVHLTEQREKPGNVTLDHYLGIFFRHEHALLWSYYYDHYACCNARGFPHVRSSNFSKIPSHKTMLTLDELRFYQYLYIFSFEVVMFAVFMLLQYIFSVDVDELEIPKKLIQQQRDAKTLQNITE</sequence>
<feature type="transmembrane region" description="Helical" evidence="8">
    <location>
        <begin position="522"/>
        <end position="552"/>
    </location>
</feature>
<evidence type="ECO:0000256" key="3">
    <source>
        <dbReference type="ARBA" id="ARBA00022475"/>
    </source>
</evidence>
<dbReference type="RefSeq" id="XP_013166639.1">
    <property type="nucleotide sequence ID" value="XM_013311185.1"/>
</dbReference>
<dbReference type="InterPro" id="IPR032394">
    <property type="entry name" value="Anoct_dimer"/>
</dbReference>
<evidence type="ECO:0000259" key="11">
    <source>
        <dbReference type="Pfam" id="PF16178"/>
    </source>
</evidence>
<dbReference type="GO" id="GO:0005254">
    <property type="term" value="F:chloride channel activity"/>
    <property type="evidence" value="ECO:0007669"/>
    <property type="project" value="TreeGrafter"/>
</dbReference>
<evidence type="ECO:0000256" key="2">
    <source>
        <dbReference type="ARBA" id="ARBA00009671"/>
    </source>
</evidence>
<evidence type="ECO:0000256" key="5">
    <source>
        <dbReference type="ARBA" id="ARBA00022989"/>
    </source>
</evidence>
<organism evidence="12">
    <name type="scientific">Papilio xuthus</name>
    <name type="common">Asian swallowtail butterfly</name>
    <dbReference type="NCBI Taxonomy" id="66420"/>
    <lineage>
        <taxon>Eukaryota</taxon>
        <taxon>Metazoa</taxon>
        <taxon>Ecdysozoa</taxon>
        <taxon>Arthropoda</taxon>
        <taxon>Hexapoda</taxon>
        <taxon>Insecta</taxon>
        <taxon>Pterygota</taxon>
        <taxon>Neoptera</taxon>
        <taxon>Endopterygota</taxon>
        <taxon>Lepidoptera</taxon>
        <taxon>Glossata</taxon>
        <taxon>Ditrysia</taxon>
        <taxon>Papilionoidea</taxon>
        <taxon>Papilionidae</taxon>
        <taxon>Papilioninae</taxon>
        <taxon>Papilio</taxon>
    </lineage>
</organism>
<dbReference type="Pfam" id="PF04547">
    <property type="entry name" value="Anoctamin"/>
    <property type="match status" value="1"/>
</dbReference>
<keyword evidence="3" id="KW-1003">Cell membrane</keyword>